<evidence type="ECO:0000256" key="6">
    <source>
        <dbReference type="ARBA" id="ARBA00022806"/>
    </source>
</evidence>
<dbReference type="EC" id="3.6.4.13" evidence="2"/>
<dbReference type="FunCoup" id="A0A3N4LQD3">
    <property type="interactions" value="874"/>
</dbReference>
<keyword evidence="12" id="KW-0175">Coiled coil</keyword>
<feature type="compositionally biased region" description="Basic residues" evidence="13">
    <location>
        <begin position="75"/>
        <end position="92"/>
    </location>
</feature>
<dbReference type="GO" id="GO:0003723">
    <property type="term" value="F:RNA binding"/>
    <property type="evidence" value="ECO:0007669"/>
    <property type="project" value="UniProtKB-KW"/>
</dbReference>
<feature type="domain" description="Helicase C-terminal" evidence="15">
    <location>
        <begin position="512"/>
        <end position="688"/>
    </location>
</feature>
<evidence type="ECO:0000259" key="16">
    <source>
        <dbReference type="PROSITE" id="PS51195"/>
    </source>
</evidence>
<dbReference type="Proteomes" id="UP000267821">
    <property type="component" value="Unassembled WGS sequence"/>
</dbReference>
<feature type="compositionally biased region" description="Basic and acidic residues" evidence="13">
    <location>
        <begin position="250"/>
        <end position="262"/>
    </location>
</feature>
<dbReference type="InParanoid" id="A0A3N4LQD3"/>
<dbReference type="SUPFAM" id="SSF52540">
    <property type="entry name" value="P-loop containing nucleoside triphosphate hydrolases"/>
    <property type="match status" value="1"/>
</dbReference>
<feature type="region of interest" description="Disordered" evidence="13">
    <location>
        <begin position="1"/>
        <end position="262"/>
    </location>
</feature>
<dbReference type="Gene3D" id="3.40.50.300">
    <property type="entry name" value="P-loop containing nucleotide triphosphate hydrolases"/>
    <property type="match status" value="2"/>
</dbReference>
<evidence type="ECO:0000313" key="18">
    <source>
        <dbReference type="Proteomes" id="UP000267821"/>
    </source>
</evidence>
<evidence type="ECO:0000256" key="7">
    <source>
        <dbReference type="ARBA" id="ARBA00022840"/>
    </source>
</evidence>
<keyword evidence="8" id="KW-0694">RNA-binding</keyword>
<dbReference type="Pfam" id="PF00270">
    <property type="entry name" value="DEAD"/>
    <property type="match status" value="1"/>
</dbReference>
<dbReference type="InterPro" id="IPR011545">
    <property type="entry name" value="DEAD/DEAH_box_helicase_dom"/>
</dbReference>
<feature type="compositionally biased region" description="Acidic residues" evidence="13">
    <location>
        <begin position="100"/>
        <end position="109"/>
    </location>
</feature>
<dbReference type="InterPro" id="IPR014014">
    <property type="entry name" value="RNA_helicase_DEAD_Q_motif"/>
</dbReference>
<dbReference type="SMART" id="SM00487">
    <property type="entry name" value="DEXDc"/>
    <property type="match status" value="1"/>
</dbReference>
<dbReference type="PROSITE" id="PS51194">
    <property type="entry name" value="HELICASE_CTER"/>
    <property type="match status" value="1"/>
</dbReference>
<protein>
    <recommendedName>
        <fullName evidence="2">RNA helicase</fullName>
        <ecNumber evidence="2">3.6.4.13</ecNumber>
    </recommendedName>
</protein>
<keyword evidence="5" id="KW-0378">Hydrolase</keyword>
<dbReference type="PANTHER" id="PTHR47959">
    <property type="entry name" value="ATP-DEPENDENT RNA HELICASE RHLE-RELATED"/>
    <property type="match status" value="1"/>
</dbReference>
<evidence type="ECO:0000256" key="5">
    <source>
        <dbReference type="ARBA" id="ARBA00022801"/>
    </source>
</evidence>
<dbReference type="CDD" id="cd17947">
    <property type="entry name" value="DEADc_DDX27"/>
    <property type="match status" value="1"/>
</dbReference>
<dbReference type="GO" id="GO:0010467">
    <property type="term" value="P:gene expression"/>
    <property type="evidence" value="ECO:0007669"/>
    <property type="project" value="UniProtKB-ARBA"/>
</dbReference>
<feature type="coiled-coil region" evidence="12">
    <location>
        <begin position="655"/>
        <end position="682"/>
    </location>
</feature>
<dbReference type="OrthoDB" id="10259843at2759"/>
<dbReference type="AlphaFoldDB" id="A0A3N4LQD3"/>
<dbReference type="GO" id="GO:0005524">
    <property type="term" value="F:ATP binding"/>
    <property type="evidence" value="ECO:0007669"/>
    <property type="project" value="UniProtKB-KW"/>
</dbReference>
<dbReference type="Pfam" id="PF00271">
    <property type="entry name" value="Helicase_C"/>
    <property type="match status" value="1"/>
</dbReference>
<dbReference type="GO" id="GO:0003724">
    <property type="term" value="F:RNA helicase activity"/>
    <property type="evidence" value="ECO:0007669"/>
    <property type="project" value="UniProtKB-EC"/>
</dbReference>
<dbReference type="STRING" id="1051890.A0A3N4LQD3"/>
<dbReference type="EMBL" id="ML121575">
    <property type="protein sequence ID" value="RPB20195.1"/>
    <property type="molecule type" value="Genomic_DNA"/>
</dbReference>
<proteinExistence type="predicted"/>
<sequence length="814" mass="90136">MAKDKKPKPGKPTEFPVRPKKALKSNPADDFILTISDTEDNVPILDELEDEALIEAAQAQKDSESSEPESEPTKGKKRKAGAAKSKKAKKIKVSGTADGAESDEMDSEFEFQYGENEGVGGDFEWGLTEAPGLNGNKTAVDIDDIIRRRRHERGEDVDGPAGAGDNKKAKEDKRSLKNGDDEDDWDSSENEEAEDEEMGDFTIDPDDEDLAVDGFGGAADSADEEEAASGSDNDNEDKNSDDGTSVVVHPLDDASGDREAETARKNAFFAPESESIGSNSKLADETLSTASFQSMNLSRPILRGLTSVGFTTPTLIQAKTIPFALLGKDVVGGAVTGSGKTAAFIVPVLERLLYRPKKVPTSRVLVLCPTLAVKLAAYTDIRFSLAIGETELRARPDVIIATPGRFIDHMRNTAGVAVDTIEILVMDEADRMLEDGFADELNEIISHIPRSRQTMLFSATMTDSVDQLIRLSLNRPVRLMIDNKNSTVTTLIQEFVRIRPQREHLRLAMLVELCRNVYRTRTIIFFRSKQLAHRVRVLFGLLNLKAAELHGSLSQEQRVKSVELFRTSAVDFLLATDLASRGLDIKNVSTVINYESPQSHAIYLHRVGRTARAGRSGRACTLAGESDRKVVKLAVKAAKAQNAPIAARALDPSSIDKLGEELKLLETEIEEILKEEKEEKQLSQVEMQVRKGENMIKHEAEISSRPQRSWFQSQQDKKNAKDAMLAKLNGKELPEVGEKAGKKTLSGKGEQEVGRRVEGQKRGSGAKTLIKKVAAAKRIEWEGKKVDISYWKYEAWRWIWLYAYEWSRFRVICF</sequence>
<reference evidence="17 18" key="1">
    <citation type="journal article" date="2018" name="Nat. Ecol. Evol.">
        <title>Pezizomycetes genomes reveal the molecular basis of ectomycorrhizal truffle lifestyle.</title>
        <authorList>
            <person name="Murat C."/>
            <person name="Payen T."/>
            <person name="Noel B."/>
            <person name="Kuo A."/>
            <person name="Morin E."/>
            <person name="Chen J."/>
            <person name="Kohler A."/>
            <person name="Krizsan K."/>
            <person name="Balestrini R."/>
            <person name="Da Silva C."/>
            <person name="Montanini B."/>
            <person name="Hainaut M."/>
            <person name="Levati E."/>
            <person name="Barry K.W."/>
            <person name="Belfiori B."/>
            <person name="Cichocki N."/>
            <person name="Clum A."/>
            <person name="Dockter R.B."/>
            <person name="Fauchery L."/>
            <person name="Guy J."/>
            <person name="Iotti M."/>
            <person name="Le Tacon F."/>
            <person name="Lindquist E.A."/>
            <person name="Lipzen A."/>
            <person name="Malagnac F."/>
            <person name="Mello A."/>
            <person name="Molinier V."/>
            <person name="Miyauchi S."/>
            <person name="Poulain J."/>
            <person name="Riccioni C."/>
            <person name="Rubini A."/>
            <person name="Sitrit Y."/>
            <person name="Splivallo R."/>
            <person name="Traeger S."/>
            <person name="Wang M."/>
            <person name="Zifcakova L."/>
            <person name="Wipf D."/>
            <person name="Zambonelli A."/>
            <person name="Paolocci F."/>
            <person name="Nowrousian M."/>
            <person name="Ottonello S."/>
            <person name="Baldrian P."/>
            <person name="Spatafora J.W."/>
            <person name="Henrissat B."/>
            <person name="Nagy L.G."/>
            <person name="Aury J.M."/>
            <person name="Wincker P."/>
            <person name="Grigoriev I.V."/>
            <person name="Bonfante P."/>
            <person name="Martin F.M."/>
        </authorList>
    </citation>
    <scope>NUCLEOTIDE SEQUENCE [LARGE SCALE GENOMIC DNA]</scope>
    <source>
        <strain evidence="17 18">ATCC MYA-4762</strain>
    </source>
</reference>
<keyword evidence="7" id="KW-0067">ATP-binding</keyword>
<evidence type="ECO:0000256" key="1">
    <source>
        <dbReference type="ARBA" id="ARBA00004123"/>
    </source>
</evidence>
<feature type="region of interest" description="Disordered" evidence="13">
    <location>
        <begin position="736"/>
        <end position="758"/>
    </location>
</feature>
<gene>
    <name evidence="17" type="ORF">L211DRAFT_841861</name>
</gene>
<dbReference type="SMART" id="SM00490">
    <property type="entry name" value="HELICc"/>
    <property type="match status" value="1"/>
</dbReference>
<feature type="short sequence motif" description="Q motif" evidence="11">
    <location>
        <begin position="290"/>
        <end position="318"/>
    </location>
</feature>
<dbReference type="CDD" id="cd18787">
    <property type="entry name" value="SF2_C_DEAD"/>
    <property type="match status" value="1"/>
</dbReference>
<evidence type="ECO:0000256" key="11">
    <source>
        <dbReference type="PROSITE-ProRule" id="PRU00552"/>
    </source>
</evidence>
<evidence type="ECO:0000256" key="2">
    <source>
        <dbReference type="ARBA" id="ARBA00012552"/>
    </source>
</evidence>
<keyword evidence="9" id="KW-0539">Nucleus</keyword>
<evidence type="ECO:0000256" key="9">
    <source>
        <dbReference type="ARBA" id="ARBA00023242"/>
    </source>
</evidence>
<evidence type="ECO:0000256" key="4">
    <source>
        <dbReference type="ARBA" id="ARBA00022741"/>
    </source>
</evidence>
<dbReference type="GO" id="GO:0042254">
    <property type="term" value="P:ribosome biogenesis"/>
    <property type="evidence" value="ECO:0007669"/>
    <property type="project" value="UniProtKB-KW"/>
</dbReference>
<dbReference type="PROSITE" id="PS51192">
    <property type="entry name" value="HELICASE_ATP_BIND_1"/>
    <property type="match status" value="1"/>
</dbReference>
<evidence type="ECO:0000256" key="12">
    <source>
        <dbReference type="SAM" id="Coils"/>
    </source>
</evidence>
<dbReference type="InterPro" id="IPR000629">
    <property type="entry name" value="RNA-helicase_DEAD-box_CS"/>
</dbReference>
<dbReference type="PANTHER" id="PTHR47959:SF1">
    <property type="entry name" value="ATP-DEPENDENT RNA HELICASE DBPA"/>
    <property type="match status" value="1"/>
</dbReference>
<evidence type="ECO:0000313" key="17">
    <source>
        <dbReference type="EMBL" id="RPB20195.1"/>
    </source>
</evidence>
<keyword evidence="6" id="KW-0347">Helicase</keyword>
<dbReference type="InterPro" id="IPR001650">
    <property type="entry name" value="Helicase_C-like"/>
</dbReference>
<feature type="domain" description="DEAD-box RNA helicase Q" evidence="16">
    <location>
        <begin position="290"/>
        <end position="318"/>
    </location>
</feature>
<dbReference type="PROSITE" id="PS00039">
    <property type="entry name" value="DEAD_ATP_HELICASE"/>
    <property type="match status" value="1"/>
</dbReference>
<accession>A0A3N4LQD3</accession>
<comment type="catalytic activity">
    <reaction evidence="10">
        <text>ATP + H2O = ADP + phosphate + H(+)</text>
        <dbReference type="Rhea" id="RHEA:13065"/>
        <dbReference type="ChEBI" id="CHEBI:15377"/>
        <dbReference type="ChEBI" id="CHEBI:15378"/>
        <dbReference type="ChEBI" id="CHEBI:30616"/>
        <dbReference type="ChEBI" id="CHEBI:43474"/>
        <dbReference type="ChEBI" id="CHEBI:456216"/>
        <dbReference type="EC" id="3.6.4.13"/>
    </reaction>
</comment>
<dbReference type="GO" id="GO:0005634">
    <property type="term" value="C:nucleus"/>
    <property type="evidence" value="ECO:0007669"/>
    <property type="project" value="UniProtKB-SubCell"/>
</dbReference>
<evidence type="ECO:0000259" key="15">
    <source>
        <dbReference type="PROSITE" id="PS51194"/>
    </source>
</evidence>
<keyword evidence="3" id="KW-0690">Ribosome biogenesis</keyword>
<dbReference type="InterPro" id="IPR014001">
    <property type="entry name" value="Helicase_ATP-bd"/>
</dbReference>
<evidence type="ECO:0000256" key="3">
    <source>
        <dbReference type="ARBA" id="ARBA00022517"/>
    </source>
</evidence>
<evidence type="ECO:0000256" key="13">
    <source>
        <dbReference type="SAM" id="MobiDB-lite"/>
    </source>
</evidence>
<name>A0A3N4LQD3_9PEZI</name>
<dbReference type="GO" id="GO:0005829">
    <property type="term" value="C:cytosol"/>
    <property type="evidence" value="ECO:0007669"/>
    <property type="project" value="TreeGrafter"/>
</dbReference>
<feature type="compositionally biased region" description="Basic and acidic residues" evidence="13">
    <location>
        <begin position="749"/>
        <end position="758"/>
    </location>
</feature>
<dbReference type="GO" id="GO:0016787">
    <property type="term" value="F:hydrolase activity"/>
    <property type="evidence" value="ECO:0007669"/>
    <property type="project" value="UniProtKB-KW"/>
</dbReference>
<keyword evidence="18" id="KW-1185">Reference proteome</keyword>
<comment type="subcellular location">
    <subcellularLocation>
        <location evidence="1">Nucleus</location>
    </subcellularLocation>
</comment>
<dbReference type="InterPro" id="IPR027417">
    <property type="entry name" value="P-loop_NTPase"/>
</dbReference>
<feature type="compositionally biased region" description="Basic and acidic residues" evidence="13">
    <location>
        <begin position="165"/>
        <end position="179"/>
    </location>
</feature>
<dbReference type="InterPro" id="IPR050079">
    <property type="entry name" value="DEAD_box_RNA_helicase"/>
</dbReference>
<dbReference type="PROSITE" id="PS51195">
    <property type="entry name" value="Q_MOTIF"/>
    <property type="match status" value="1"/>
</dbReference>
<evidence type="ECO:0000256" key="10">
    <source>
        <dbReference type="ARBA" id="ARBA00047984"/>
    </source>
</evidence>
<evidence type="ECO:0000259" key="14">
    <source>
        <dbReference type="PROSITE" id="PS51192"/>
    </source>
</evidence>
<evidence type="ECO:0000256" key="8">
    <source>
        <dbReference type="ARBA" id="ARBA00022884"/>
    </source>
</evidence>
<feature type="domain" description="Helicase ATP-binding" evidence="14">
    <location>
        <begin position="321"/>
        <end position="479"/>
    </location>
</feature>
<organism evidence="17 18">
    <name type="scientific">Terfezia boudieri ATCC MYA-4762</name>
    <dbReference type="NCBI Taxonomy" id="1051890"/>
    <lineage>
        <taxon>Eukaryota</taxon>
        <taxon>Fungi</taxon>
        <taxon>Dikarya</taxon>
        <taxon>Ascomycota</taxon>
        <taxon>Pezizomycotina</taxon>
        <taxon>Pezizomycetes</taxon>
        <taxon>Pezizales</taxon>
        <taxon>Pezizaceae</taxon>
        <taxon>Terfezia</taxon>
    </lineage>
</organism>
<feature type="compositionally biased region" description="Acidic residues" evidence="13">
    <location>
        <begin position="180"/>
        <end position="211"/>
    </location>
</feature>
<keyword evidence="4" id="KW-0547">Nucleotide-binding</keyword>